<proteinExistence type="predicted"/>
<organism evidence="1 2">
    <name type="scientific">Funneliformis geosporum</name>
    <dbReference type="NCBI Taxonomy" id="1117311"/>
    <lineage>
        <taxon>Eukaryota</taxon>
        <taxon>Fungi</taxon>
        <taxon>Fungi incertae sedis</taxon>
        <taxon>Mucoromycota</taxon>
        <taxon>Glomeromycotina</taxon>
        <taxon>Glomeromycetes</taxon>
        <taxon>Glomerales</taxon>
        <taxon>Glomeraceae</taxon>
        <taxon>Funneliformis</taxon>
    </lineage>
</organism>
<reference evidence="1" key="1">
    <citation type="submission" date="2022-08" db="EMBL/GenBank/DDBJ databases">
        <authorList>
            <person name="Kallberg Y."/>
            <person name="Tangrot J."/>
            <person name="Rosling A."/>
        </authorList>
    </citation>
    <scope>NUCLEOTIDE SEQUENCE</scope>
    <source>
        <strain evidence="1">Wild A</strain>
    </source>
</reference>
<gene>
    <name evidence="1" type="ORF">FWILDA_LOCUS17814</name>
</gene>
<feature type="non-terminal residue" evidence="1">
    <location>
        <position position="161"/>
    </location>
</feature>
<dbReference type="EMBL" id="CAMKVN010015229">
    <property type="protein sequence ID" value="CAI2196912.1"/>
    <property type="molecule type" value="Genomic_DNA"/>
</dbReference>
<keyword evidence="2" id="KW-1185">Reference proteome</keyword>
<evidence type="ECO:0000313" key="1">
    <source>
        <dbReference type="EMBL" id="CAI2196912.1"/>
    </source>
</evidence>
<comment type="caution">
    <text evidence="1">The sequence shown here is derived from an EMBL/GenBank/DDBJ whole genome shotgun (WGS) entry which is preliminary data.</text>
</comment>
<sequence>MTRRICGAIYPTLSLINLYMYLLKNSFASHEEIGESFDTYLELIYGSIINEEEDDDIVSDNEYIPSGGSRQHWQYAYRYFHQQMGDGKVEAKILVRELYNDIKQDLSSKNNENLFSNPSLLDDSDIFKALEDDVSLEEKENDEINLYLQQRKIGLNDDPLK</sequence>
<protein>
    <submittedName>
        <fullName evidence="1">4488_t:CDS:1</fullName>
    </submittedName>
</protein>
<dbReference type="OrthoDB" id="2447337at2759"/>
<dbReference type="Proteomes" id="UP001153678">
    <property type="component" value="Unassembled WGS sequence"/>
</dbReference>
<dbReference type="AlphaFoldDB" id="A0A9W4T8T5"/>
<accession>A0A9W4T8T5</accession>
<evidence type="ECO:0000313" key="2">
    <source>
        <dbReference type="Proteomes" id="UP001153678"/>
    </source>
</evidence>
<name>A0A9W4T8T5_9GLOM</name>